<keyword evidence="2" id="KW-1185">Reference proteome</keyword>
<name>A0A1H3RIC0_9BACT</name>
<dbReference type="Proteomes" id="UP000199663">
    <property type="component" value="Unassembled WGS sequence"/>
</dbReference>
<dbReference type="InterPro" id="IPR035986">
    <property type="entry name" value="PKD_dom_sf"/>
</dbReference>
<organism evidence="1 2">
    <name type="scientific">Rhodonellum ikkaensis</name>
    <dbReference type="NCBI Taxonomy" id="336829"/>
    <lineage>
        <taxon>Bacteria</taxon>
        <taxon>Pseudomonadati</taxon>
        <taxon>Bacteroidota</taxon>
        <taxon>Cytophagia</taxon>
        <taxon>Cytophagales</taxon>
        <taxon>Cytophagaceae</taxon>
        <taxon>Rhodonellum</taxon>
    </lineage>
</organism>
<dbReference type="RefSeq" id="WP_019598167.1">
    <property type="nucleotide sequence ID" value="NZ_FNQC01000008.1"/>
</dbReference>
<dbReference type="SUPFAM" id="SSF49299">
    <property type="entry name" value="PKD domain"/>
    <property type="match status" value="1"/>
</dbReference>
<gene>
    <name evidence="1" type="ORF">SAMN05444412_108114</name>
</gene>
<sequence length="123" mass="13251">MSVLLLISLDSIAGRFIVERLKSPFATLLLEDDPKAEFTFSPDINCADSPIKFTNTSTGIDLTFELDFGDNSPKSTERDPSHVFASAVGSGTKTFSVKLTVKSNQDPGKTNCPARLLPVANTI</sequence>
<proteinExistence type="predicted"/>
<evidence type="ECO:0000313" key="2">
    <source>
        <dbReference type="Proteomes" id="UP000199663"/>
    </source>
</evidence>
<dbReference type="InterPro" id="IPR013783">
    <property type="entry name" value="Ig-like_fold"/>
</dbReference>
<protein>
    <submittedName>
        <fullName evidence="1">PKD domain-containing protein</fullName>
    </submittedName>
</protein>
<accession>A0A1H3RIC0</accession>
<evidence type="ECO:0000313" key="1">
    <source>
        <dbReference type="EMBL" id="SDZ24981.1"/>
    </source>
</evidence>
<dbReference type="EMBL" id="FNQC01000008">
    <property type="protein sequence ID" value="SDZ24981.1"/>
    <property type="molecule type" value="Genomic_DNA"/>
</dbReference>
<reference evidence="1 2" key="1">
    <citation type="submission" date="2016-10" db="EMBL/GenBank/DDBJ databases">
        <authorList>
            <person name="Varghese N."/>
            <person name="Submissions S."/>
        </authorList>
    </citation>
    <scope>NUCLEOTIDE SEQUENCE [LARGE SCALE GENOMIC DNA]</scope>
    <source>
        <strain evidence="1 2">DSM 17997</strain>
    </source>
</reference>
<comment type="caution">
    <text evidence="1">The sequence shown here is derived from an EMBL/GenBank/DDBJ whole genome shotgun (WGS) entry which is preliminary data.</text>
</comment>
<dbReference type="Gene3D" id="2.60.40.10">
    <property type="entry name" value="Immunoglobulins"/>
    <property type="match status" value="1"/>
</dbReference>